<dbReference type="InterPro" id="IPR002789">
    <property type="entry name" value="HerA_central"/>
</dbReference>
<dbReference type="PANTHER" id="PTHR42957">
    <property type="entry name" value="HELICASE MJ1565-RELATED"/>
    <property type="match status" value="1"/>
</dbReference>
<reference evidence="2 3" key="1">
    <citation type="submission" date="2022-08" db="EMBL/GenBank/DDBJ databases">
        <title>Bacterial and archaeal communities from various locations to study Microbial Dark Matter (Phase II).</title>
        <authorList>
            <person name="Stepanauskas R."/>
        </authorList>
    </citation>
    <scope>NUCLEOTIDE SEQUENCE [LARGE SCALE GENOMIC DNA]</scope>
    <source>
        <strain evidence="2 3">PD1</strain>
    </source>
</reference>
<evidence type="ECO:0000259" key="1">
    <source>
        <dbReference type="Pfam" id="PF01935"/>
    </source>
</evidence>
<feature type="domain" description="Helicase HerA central" evidence="1">
    <location>
        <begin position="22"/>
        <end position="227"/>
    </location>
</feature>
<dbReference type="InterPro" id="IPR008571">
    <property type="entry name" value="HerA-like"/>
</dbReference>
<evidence type="ECO:0000313" key="2">
    <source>
        <dbReference type="EMBL" id="MCS3921008.1"/>
    </source>
</evidence>
<dbReference type="Gene3D" id="3.40.50.300">
    <property type="entry name" value="P-loop containing nucleotide triphosphate hydrolases"/>
    <property type="match status" value="2"/>
</dbReference>
<keyword evidence="3" id="KW-1185">Reference proteome</keyword>
<dbReference type="Pfam" id="PF01935">
    <property type="entry name" value="DUF87"/>
    <property type="match status" value="1"/>
</dbReference>
<dbReference type="Proteomes" id="UP001204798">
    <property type="component" value="Unassembled WGS sequence"/>
</dbReference>
<dbReference type="SUPFAM" id="SSF52540">
    <property type="entry name" value="P-loop containing nucleoside triphosphate hydrolases"/>
    <property type="match status" value="1"/>
</dbReference>
<dbReference type="PANTHER" id="PTHR42957:SF1">
    <property type="entry name" value="HELICASE MJ1565-RELATED"/>
    <property type="match status" value="1"/>
</dbReference>
<organism evidence="2 3">
    <name type="scientific">Candidatus Fervidibacter sacchari</name>
    <dbReference type="NCBI Taxonomy" id="1448929"/>
    <lineage>
        <taxon>Bacteria</taxon>
        <taxon>Candidatus Fervidibacterota</taxon>
        <taxon>Candidatus Fervidibacter</taxon>
    </lineage>
</organism>
<name>A0ABT2ESR5_9BACT</name>
<gene>
    <name evidence="2" type="ORF">M2350_003449</name>
</gene>
<protein>
    <recommendedName>
        <fullName evidence="1">Helicase HerA central domain-containing protein</fullName>
    </recommendedName>
</protein>
<proteinExistence type="predicted"/>
<dbReference type="InterPro" id="IPR027417">
    <property type="entry name" value="P-loop_NTPase"/>
</dbReference>
<sequence length="387" mass="43787">MISLGRDRNSGEIVFVDDSRARAVLICGKRGSGKSYTMGVFLEELVRRDDVLVIVLDPMRNFHTMVLPNVEQERLLWDWNMFAEGVPVRLLVPGDPYRRYGQEVVEAFEKRGVEVVPLRLNPGDLPPDGWLELFGIDIATPMGLALYRAVSKLQRSRERFFTVADIIAEIYSDPLIRETSIQALVLRLETAANDWDLFSTRYYELLEVFQIGAVNVVDLGVLEVGRVSLRNLVAAVLVRDLFRKRKEARLQEELGIPTQVPKVWLAIDEAQEFVPAGKTALAKEPLIQWVKEGRQPGLSLIIASQQPGAIDKEVLSQCDLILCHKVTALEDVEAINKLSHDYMAHELRHYIRQLERTGEAVIVDDFRETVTVVQIRPRKSKHGGAEA</sequence>
<comment type="caution">
    <text evidence="2">The sequence shown here is derived from an EMBL/GenBank/DDBJ whole genome shotgun (WGS) entry which is preliminary data.</text>
</comment>
<dbReference type="EMBL" id="JANUCP010000008">
    <property type="protein sequence ID" value="MCS3921008.1"/>
    <property type="molecule type" value="Genomic_DNA"/>
</dbReference>
<dbReference type="RefSeq" id="WP_259101694.1">
    <property type="nucleotide sequence ID" value="NZ_CP130454.1"/>
</dbReference>
<accession>A0ABT2ESR5</accession>
<evidence type="ECO:0000313" key="3">
    <source>
        <dbReference type="Proteomes" id="UP001204798"/>
    </source>
</evidence>